<dbReference type="HOGENOM" id="CLU_860534_0_0_1"/>
<gene>
    <name evidence="2" type="ORF">G647_00419</name>
</gene>
<feature type="region of interest" description="Disordered" evidence="1">
    <location>
        <begin position="280"/>
        <end position="323"/>
    </location>
</feature>
<dbReference type="VEuPathDB" id="FungiDB:G647_00419"/>
<dbReference type="AlphaFoldDB" id="V9DM84"/>
<dbReference type="EMBL" id="KB822697">
    <property type="protein sequence ID" value="ETI27970.1"/>
    <property type="molecule type" value="Genomic_DNA"/>
</dbReference>
<dbReference type="Proteomes" id="UP000030678">
    <property type="component" value="Unassembled WGS sequence"/>
</dbReference>
<sequence length="323" mass="36556">MGDDTAEVPKSGYFYRGGNADPSDTDLPNYRGGVNISITTDLITLTNCYHAFRAVIHKARLIIFELARRQSRQSWFSRLRDSRCIALGGDARKLDEQLADLHEGIERRLSVDDLVAGPHYDLLGDVPISIPFKRLIYSHDRLSEIDRDLKRHLLSLEKGFRQNVVEPLKQNLIHQTIPDYSALTVEAQKVATEFDQAAYTYRSAVNEIGKVVIGSTSWGDVKRIASDIDGLMRTANGLGWEQHNDQEFEGLNLSKVFDSAEAPQKIIDYLEDKVRSLRHENSLPLETPETKDRQAGTRTHFRRNTRNLRSSSGRHGEDVEAVV</sequence>
<evidence type="ECO:0000313" key="3">
    <source>
        <dbReference type="Proteomes" id="UP000030678"/>
    </source>
</evidence>
<reference evidence="2 3" key="1">
    <citation type="submission" date="2013-03" db="EMBL/GenBank/DDBJ databases">
        <title>The Genome Sequence of Cladophialophora carrionii CBS 160.54.</title>
        <authorList>
            <consortium name="The Broad Institute Genomics Platform"/>
            <person name="Cuomo C."/>
            <person name="de Hoog S."/>
            <person name="Gorbushina A."/>
            <person name="Walker B."/>
            <person name="Young S.K."/>
            <person name="Zeng Q."/>
            <person name="Gargeya S."/>
            <person name="Fitzgerald M."/>
            <person name="Haas B."/>
            <person name="Abouelleil A."/>
            <person name="Allen A.W."/>
            <person name="Alvarado L."/>
            <person name="Arachchi H.M."/>
            <person name="Berlin A.M."/>
            <person name="Chapman S.B."/>
            <person name="Gainer-Dewar J."/>
            <person name="Goldberg J."/>
            <person name="Griggs A."/>
            <person name="Gujja S."/>
            <person name="Hansen M."/>
            <person name="Howarth C."/>
            <person name="Imamovic A."/>
            <person name="Ireland A."/>
            <person name="Larimer J."/>
            <person name="McCowan C."/>
            <person name="Murphy C."/>
            <person name="Pearson M."/>
            <person name="Poon T.W."/>
            <person name="Priest M."/>
            <person name="Roberts A."/>
            <person name="Saif S."/>
            <person name="Shea T."/>
            <person name="Sisk P."/>
            <person name="Sykes S."/>
            <person name="Wortman J."/>
            <person name="Nusbaum C."/>
            <person name="Birren B."/>
        </authorList>
    </citation>
    <scope>NUCLEOTIDE SEQUENCE [LARGE SCALE GENOMIC DNA]</scope>
    <source>
        <strain evidence="2 3">CBS 160.54</strain>
    </source>
</reference>
<evidence type="ECO:0000313" key="2">
    <source>
        <dbReference type="EMBL" id="ETI27970.1"/>
    </source>
</evidence>
<feature type="region of interest" description="Disordered" evidence="1">
    <location>
        <begin position="1"/>
        <end position="20"/>
    </location>
</feature>
<dbReference type="RefSeq" id="XP_008722044.1">
    <property type="nucleotide sequence ID" value="XM_008723822.1"/>
</dbReference>
<dbReference type="GeneID" id="19978912"/>
<proteinExistence type="predicted"/>
<feature type="compositionally biased region" description="Basic and acidic residues" evidence="1">
    <location>
        <begin position="314"/>
        <end position="323"/>
    </location>
</feature>
<evidence type="ECO:0000256" key="1">
    <source>
        <dbReference type="SAM" id="MobiDB-lite"/>
    </source>
</evidence>
<organism evidence="2 3">
    <name type="scientific">Cladophialophora carrionii CBS 160.54</name>
    <dbReference type="NCBI Taxonomy" id="1279043"/>
    <lineage>
        <taxon>Eukaryota</taxon>
        <taxon>Fungi</taxon>
        <taxon>Dikarya</taxon>
        <taxon>Ascomycota</taxon>
        <taxon>Pezizomycotina</taxon>
        <taxon>Eurotiomycetes</taxon>
        <taxon>Chaetothyriomycetidae</taxon>
        <taxon>Chaetothyriales</taxon>
        <taxon>Herpotrichiellaceae</taxon>
        <taxon>Cladophialophora</taxon>
    </lineage>
</organism>
<accession>V9DM84</accession>
<protein>
    <submittedName>
        <fullName evidence="2">Uncharacterized protein</fullName>
    </submittedName>
</protein>
<name>V9DM84_9EURO</name>